<feature type="domain" description="ABC transporter" evidence="8">
    <location>
        <begin position="382"/>
        <end position="622"/>
    </location>
</feature>
<evidence type="ECO:0000259" key="9">
    <source>
        <dbReference type="PROSITE" id="PS50929"/>
    </source>
</evidence>
<comment type="subcellular location">
    <subcellularLocation>
        <location evidence="1">Cell membrane</location>
        <topology evidence="1">Multi-pass membrane protein</topology>
    </subcellularLocation>
</comment>
<dbReference type="InterPro" id="IPR003439">
    <property type="entry name" value="ABC_transporter-like_ATP-bd"/>
</dbReference>
<feature type="domain" description="ABC transmembrane type-1" evidence="9">
    <location>
        <begin position="61"/>
        <end position="349"/>
    </location>
</feature>
<evidence type="ECO:0000256" key="2">
    <source>
        <dbReference type="ARBA" id="ARBA00022692"/>
    </source>
</evidence>
<keyword evidence="3" id="KW-0547">Nucleotide-binding</keyword>
<protein>
    <submittedName>
        <fullName evidence="10">Multidrug ABC transporter permease</fullName>
    </submittedName>
</protein>
<reference evidence="10" key="1">
    <citation type="submission" date="2021-01" db="EMBL/GenBank/DDBJ databases">
        <title>Whole genome shotgun sequence of Virgisporangium aurantiacum NBRC 16421.</title>
        <authorList>
            <person name="Komaki H."/>
            <person name="Tamura T."/>
        </authorList>
    </citation>
    <scope>NUCLEOTIDE SEQUENCE</scope>
    <source>
        <strain evidence="10">NBRC 16421</strain>
    </source>
</reference>
<keyword evidence="5 7" id="KW-1133">Transmembrane helix</keyword>
<dbReference type="Gene3D" id="3.40.50.300">
    <property type="entry name" value="P-loop containing nucleotide triphosphate hydrolases"/>
    <property type="match status" value="1"/>
</dbReference>
<keyword evidence="6 7" id="KW-0472">Membrane</keyword>
<dbReference type="InterPro" id="IPR011527">
    <property type="entry name" value="ABC1_TM_dom"/>
</dbReference>
<feature type="transmembrane region" description="Helical" evidence="7">
    <location>
        <begin position="105"/>
        <end position="125"/>
    </location>
</feature>
<dbReference type="PANTHER" id="PTHR24221:SF646">
    <property type="entry name" value="HAEMOLYSIN SECRETION ATP-BINDING PROTEIN"/>
    <property type="match status" value="1"/>
</dbReference>
<name>A0A8J3Z9A8_9ACTN</name>
<evidence type="ECO:0000259" key="8">
    <source>
        <dbReference type="PROSITE" id="PS50893"/>
    </source>
</evidence>
<evidence type="ECO:0000256" key="5">
    <source>
        <dbReference type="ARBA" id="ARBA00022989"/>
    </source>
</evidence>
<keyword evidence="4" id="KW-0067">ATP-binding</keyword>
<dbReference type="SUPFAM" id="SSF90123">
    <property type="entry name" value="ABC transporter transmembrane region"/>
    <property type="match status" value="1"/>
</dbReference>
<gene>
    <name evidence="10" type="ORF">Vau01_070080</name>
</gene>
<dbReference type="RefSeq" id="WP_204001868.1">
    <property type="nucleotide sequence ID" value="NZ_BOPG01000047.1"/>
</dbReference>
<evidence type="ECO:0000256" key="1">
    <source>
        <dbReference type="ARBA" id="ARBA00004651"/>
    </source>
</evidence>
<dbReference type="GO" id="GO:0005886">
    <property type="term" value="C:plasma membrane"/>
    <property type="evidence" value="ECO:0007669"/>
    <property type="project" value="UniProtKB-SubCell"/>
</dbReference>
<dbReference type="GO" id="GO:0016887">
    <property type="term" value="F:ATP hydrolysis activity"/>
    <property type="evidence" value="ECO:0007669"/>
    <property type="project" value="InterPro"/>
</dbReference>
<dbReference type="InterPro" id="IPR039421">
    <property type="entry name" value="Type_1_exporter"/>
</dbReference>
<evidence type="ECO:0000256" key="4">
    <source>
        <dbReference type="ARBA" id="ARBA00022840"/>
    </source>
</evidence>
<dbReference type="Proteomes" id="UP000612585">
    <property type="component" value="Unassembled WGS sequence"/>
</dbReference>
<dbReference type="InterPro" id="IPR027417">
    <property type="entry name" value="P-loop_NTPase"/>
</dbReference>
<evidence type="ECO:0000256" key="6">
    <source>
        <dbReference type="ARBA" id="ARBA00023136"/>
    </source>
</evidence>
<dbReference type="PROSITE" id="PS50929">
    <property type="entry name" value="ABC_TM1F"/>
    <property type="match status" value="1"/>
</dbReference>
<evidence type="ECO:0000313" key="11">
    <source>
        <dbReference type="Proteomes" id="UP000612585"/>
    </source>
</evidence>
<keyword evidence="2 7" id="KW-0812">Transmembrane</keyword>
<evidence type="ECO:0000256" key="3">
    <source>
        <dbReference type="ARBA" id="ARBA00022741"/>
    </source>
</evidence>
<dbReference type="InterPro" id="IPR003593">
    <property type="entry name" value="AAA+_ATPase"/>
</dbReference>
<dbReference type="SUPFAM" id="SSF52540">
    <property type="entry name" value="P-loop containing nucleoside triphosphate hydrolases"/>
    <property type="match status" value="1"/>
</dbReference>
<comment type="caution">
    <text evidence="10">The sequence shown here is derived from an EMBL/GenBank/DDBJ whole genome shotgun (WGS) entry which is preliminary data.</text>
</comment>
<dbReference type="EMBL" id="BOPG01000047">
    <property type="protein sequence ID" value="GIJ59492.1"/>
    <property type="molecule type" value="Genomic_DNA"/>
</dbReference>
<dbReference type="PROSITE" id="PS50893">
    <property type="entry name" value="ABC_TRANSPORTER_2"/>
    <property type="match status" value="1"/>
</dbReference>
<dbReference type="InterPro" id="IPR036640">
    <property type="entry name" value="ABC1_TM_sf"/>
</dbReference>
<organism evidence="10 11">
    <name type="scientific">Virgisporangium aurantiacum</name>
    <dbReference type="NCBI Taxonomy" id="175570"/>
    <lineage>
        <taxon>Bacteria</taxon>
        <taxon>Bacillati</taxon>
        <taxon>Actinomycetota</taxon>
        <taxon>Actinomycetes</taxon>
        <taxon>Micromonosporales</taxon>
        <taxon>Micromonosporaceae</taxon>
        <taxon>Virgisporangium</taxon>
    </lineage>
</organism>
<dbReference type="GO" id="GO:0005524">
    <property type="term" value="F:ATP binding"/>
    <property type="evidence" value="ECO:0007669"/>
    <property type="project" value="UniProtKB-KW"/>
</dbReference>
<evidence type="ECO:0000256" key="7">
    <source>
        <dbReference type="SAM" id="Phobius"/>
    </source>
</evidence>
<keyword evidence="11" id="KW-1185">Reference proteome</keyword>
<feature type="transmembrane region" description="Helical" evidence="7">
    <location>
        <begin position="303"/>
        <end position="330"/>
    </location>
</feature>
<feature type="transmembrane region" description="Helical" evidence="7">
    <location>
        <begin position="61"/>
        <end position="85"/>
    </location>
</feature>
<dbReference type="AlphaFoldDB" id="A0A8J3Z9A8"/>
<dbReference type="GO" id="GO:0034040">
    <property type="term" value="F:ATPase-coupled lipid transmembrane transporter activity"/>
    <property type="evidence" value="ECO:0007669"/>
    <property type="project" value="TreeGrafter"/>
</dbReference>
<proteinExistence type="predicted"/>
<evidence type="ECO:0000313" key="10">
    <source>
        <dbReference type="EMBL" id="GIJ59492.1"/>
    </source>
</evidence>
<dbReference type="Gene3D" id="1.20.1560.10">
    <property type="entry name" value="ABC transporter type 1, transmembrane domain"/>
    <property type="match status" value="1"/>
</dbReference>
<dbReference type="Pfam" id="PF00005">
    <property type="entry name" value="ABC_tran"/>
    <property type="match status" value="1"/>
</dbReference>
<dbReference type="PANTHER" id="PTHR24221">
    <property type="entry name" value="ATP-BINDING CASSETTE SUB-FAMILY B"/>
    <property type="match status" value="1"/>
</dbReference>
<dbReference type="SMART" id="SM00382">
    <property type="entry name" value="AAA"/>
    <property type="match status" value="1"/>
</dbReference>
<dbReference type="GO" id="GO:0140359">
    <property type="term" value="F:ABC-type transporter activity"/>
    <property type="evidence" value="ECO:0007669"/>
    <property type="project" value="InterPro"/>
</dbReference>
<sequence>MASDEDAKDDGYTAPELADSRWLHHAEAFASTSFWSVARRLPAIVRESVGIAWTASKRDTVAAIGLNLVGGVMTTLGLLATAGVLRELFAAGPTPDKVRAAMPALIVAALATAAKGGLTIAAGWAQARMAPQINFAIEIRLFEATTAVELGAFDDAGFAEDMDRARERGMAEAASLVDSTVNLVTGAVGVVATATAVTVIEPLLLPCLILASLPSAITAVRVARREYVTLLSRITRRRRLWMLANLMANRLTAAEVRTYQMRGFLLGEYRRIMHSETGALLSLVRTQTGTRLAGAVFSGGAAFALYAALGGLLLAGNIPLAAAATALIALQQARMSQYTAIYAANMLYEDALYYGDYRAFLDRAENHLPKPGGTPVEGFDEIRLDDVSLRYPDTDAPAVDGVSMTLRRGQVIALVGENGSGKSSLAKLIAGLYEPAEGVIRWDGVSITDLDRASLARHVAVTTQDWWKFPFTAEQNILIGRHDRTGDGGPSITDAARSAAAHDMIEKLPFGYETLLDRAFKKGHDLSGGQWQRLVSARAFYRDAALLICDEPSSALDARAEHAIFQQLRADPARTIVLITHRLANVRHADHIYVLHEGRVVQHGGHDALMDQGGLYRELFELQASGYRASV</sequence>
<accession>A0A8J3Z9A8</accession>